<evidence type="ECO:0000313" key="2">
    <source>
        <dbReference type="EMBL" id="SHK65385.1"/>
    </source>
</evidence>
<sequence length="365" mass="42086">MNDALPSHNKLNVGYLAGLFKNTTNSYKLLFFLAMLDELKTRAANNDCSREIGIQNLTVNLLQFGWYPHRFFSLSFGLQDQIAQSLDKLVFRADEHAITNPTTKARLRLSIEEQFQMVGGDSFSRYVPFRLLTPFFKEELKGVPDTKKNTVITRLAGEAFNTDAPALYRFDSDCSQIELHPEWHRYLLVNFPIVKSWALFEWANYLQRQNPHTPAILRKIEPPKQRASLAKQTKFWNLVVEQRPIRCIYSNVHLSSGSFALDHFIPWSFVCHDELWNLIPADPRANSSKGRAIPEDKFLDPFIDQQIEALQVHRTRNNKNWCQVIEPYLEGLNLSESELATPGKIGDAYEKKLRPLLDLAKTIGY</sequence>
<accession>A0A1M6U7Y3</accession>
<dbReference type="Pfam" id="PF13395">
    <property type="entry name" value="HNH_4"/>
    <property type="match status" value="1"/>
</dbReference>
<name>A0A1M6U7Y3_9GAMM</name>
<keyword evidence="2" id="KW-0255">Endonuclease</keyword>
<dbReference type="EMBL" id="FRAQ01000002">
    <property type="protein sequence ID" value="SHK65385.1"/>
    <property type="molecule type" value="Genomic_DNA"/>
</dbReference>
<dbReference type="CDD" id="cd00085">
    <property type="entry name" value="HNHc"/>
    <property type="match status" value="1"/>
</dbReference>
<protein>
    <submittedName>
        <fullName evidence="2">HNH endonuclease</fullName>
    </submittedName>
</protein>
<reference evidence="3" key="1">
    <citation type="submission" date="2016-11" db="EMBL/GenBank/DDBJ databases">
        <authorList>
            <person name="Varghese N."/>
            <person name="Submissions S."/>
        </authorList>
    </citation>
    <scope>NUCLEOTIDE SEQUENCE [LARGE SCALE GENOMIC DNA]</scope>
    <source>
        <strain evidence="3">CGMCC 1.10835</strain>
    </source>
</reference>
<feature type="domain" description="HNH nuclease" evidence="1">
    <location>
        <begin position="253"/>
        <end position="294"/>
    </location>
</feature>
<dbReference type="Gene3D" id="1.10.30.50">
    <property type="match status" value="1"/>
</dbReference>
<dbReference type="OrthoDB" id="7348755at2"/>
<dbReference type="RefSeq" id="WP_072798384.1">
    <property type="nucleotide sequence ID" value="NZ_FRAQ01000002.1"/>
</dbReference>
<dbReference type="GO" id="GO:0004519">
    <property type="term" value="F:endonuclease activity"/>
    <property type="evidence" value="ECO:0007669"/>
    <property type="project" value="UniProtKB-KW"/>
</dbReference>
<keyword evidence="2" id="KW-0378">Hydrolase</keyword>
<evidence type="ECO:0000313" key="3">
    <source>
        <dbReference type="Proteomes" id="UP000184497"/>
    </source>
</evidence>
<dbReference type="InterPro" id="IPR003615">
    <property type="entry name" value="HNH_nuc"/>
</dbReference>
<dbReference type="STRING" id="564117.SAMN05216369_2659"/>
<dbReference type="Proteomes" id="UP000184497">
    <property type="component" value="Unassembled WGS sequence"/>
</dbReference>
<gene>
    <name evidence="2" type="ORF">SAMN05216369_2659</name>
</gene>
<dbReference type="AlphaFoldDB" id="A0A1M6U7Y3"/>
<keyword evidence="2" id="KW-0540">Nuclease</keyword>
<organism evidence="2 3">
    <name type="scientific">Marinobacter antarcticus</name>
    <dbReference type="NCBI Taxonomy" id="564117"/>
    <lineage>
        <taxon>Bacteria</taxon>
        <taxon>Pseudomonadati</taxon>
        <taxon>Pseudomonadota</taxon>
        <taxon>Gammaproteobacteria</taxon>
        <taxon>Pseudomonadales</taxon>
        <taxon>Marinobacteraceae</taxon>
        <taxon>Marinobacter</taxon>
    </lineage>
</organism>
<keyword evidence="3" id="KW-1185">Reference proteome</keyword>
<evidence type="ECO:0000259" key="1">
    <source>
        <dbReference type="Pfam" id="PF13395"/>
    </source>
</evidence>
<proteinExistence type="predicted"/>